<comment type="caution">
    <text evidence="1">The sequence shown here is derived from an EMBL/GenBank/DDBJ whole genome shotgun (WGS) entry which is preliminary data.</text>
</comment>
<evidence type="ECO:0000313" key="1">
    <source>
        <dbReference type="EMBL" id="KAK3718347.1"/>
    </source>
</evidence>
<reference evidence="1" key="1">
    <citation type="submission" date="2023-07" db="EMBL/GenBank/DDBJ databases">
        <title>Black Yeasts Isolated from many extreme environments.</title>
        <authorList>
            <person name="Coleine C."/>
            <person name="Stajich J.E."/>
            <person name="Selbmann L."/>
        </authorList>
    </citation>
    <scope>NUCLEOTIDE SEQUENCE</scope>
    <source>
        <strain evidence="1">CCFEE 5714</strain>
    </source>
</reference>
<gene>
    <name evidence="1" type="ORF">LTR37_005160</name>
</gene>
<keyword evidence="2" id="KW-1185">Reference proteome</keyword>
<evidence type="ECO:0000313" key="2">
    <source>
        <dbReference type="Proteomes" id="UP001281147"/>
    </source>
</evidence>
<proteinExistence type="predicted"/>
<name>A0ACC3NJW6_9PEZI</name>
<accession>A0ACC3NJW6</accession>
<dbReference type="Proteomes" id="UP001281147">
    <property type="component" value="Unassembled WGS sequence"/>
</dbReference>
<sequence>MKGDYFDSETNLVRARAISPHSLQRWQRQLHSVPRALKIIIVTTTALALFFGLRFHIHQERDFALKQTPSDFTALAQAQPEALWHTSQTVRQRNGTHIGDRYVYMRQLGEGREGSAALYLDLTDREVVVVKTYYGTTRNPIPQALAGDFEDFSWKWQAEIEASMLLGSWKNGDETAYVPLRDYFVLQSEEDSQWHWAIVTPFVEAGTLENLATATKIHERTPQKLDKIFRPVFNRVLENLQGLHAAGYCHDDIKPDNIFIADTKHWLLGDLGNVRHIEHAWHATARWQRENQWANCALNDVRRLLKTYLNFLRDASGDQSGFGQALYAEEQAWSKMYWQFMRNPISDEATLHLSRYHDPADEPEWKSDSALAVVEDACLRRKIHLELRTMALHYQLRDWWPFRRC</sequence>
<protein>
    <submittedName>
        <fullName evidence="1">Uncharacterized protein</fullName>
    </submittedName>
</protein>
<organism evidence="1 2">
    <name type="scientific">Vermiconidia calcicola</name>
    <dbReference type="NCBI Taxonomy" id="1690605"/>
    <lineage>
        <taxon>Eukaryota</taxon>
        <taxon>Fungi</taxon>
        <taxon>Dikarya</taxon>
        <taxon>Ascomycota</taxon>
        <taxon>Pezizomycotina</taxon>
        <taxon>Dothideomycetes</taxon>
        <taxon>Dothideomycetidae</taxon>
        <taxon>Mycosphaerellales</taxon>
        <taxon>Extremaceae</taxon>
        <taxon>Vermiconidia</taxon>
    </lineage>
</organism>
<dbReference type="EMBL" id="JAUTXU010000032">
    <property type="protein sequence ID" value="KAK3718347.1"/>
    <property type="molecule type" value="Genomic_DNA"/>
</dbReference>